<organism evidence="1 2">
    <name type="scientific">Reticulomyxa filosa</name>
    <dbReference type="NCBI Taxonomy" id="46433"/>
    <lineage>
        <taxon>Eukaryota</taxon>
        <taxon>Sar</taxon>
        <taxon>Rhizaria</taxon>
        <taxon>Retaria</taxon>
        <taxon>Foraminifera</taxon>
        <taxon>Monothalamids</taxon>
        <taxon>Reticulomyxidae</taxon>
        <taxon>Reticulomyxa</taxon>
    </lineage>
</organism>
<evidence type="ECO:0000313" key="1">
    <source>
        <dbReference type="EMBL" id="ETN98776.1"/>
    </source>
</evidence>
<feature type="non-terminal residue" evidence="1">
    <location>
        <position position="1"/>
    </location>
</feature>
<sequence length="155" mass="18191">KNSKKEMLLILTCDLEHNSFQCKWNSKRISDYVKVSHLEKDVTNFFESSKMDVLILQYQHKTNDLTQFFQIKCILESAHSLYWNKSNNETPANEKLVVLIVHNVMGQKDPFPIIFSQKWKLAFVDSLTSRSSIDLKDLTMSDQTAMIYQYPSFEQ</sequence>
<comment type="caution">
    <text evidence="1">The sequence shown here is derived from an EMBL/GenBank/DDBJ whole genome shotgun (WGS) entry which is preliminary data.</text>
</comment>
<keyword evidence="2" id="KW-1185">Reference proteome</keyword>
<feature type="non-terminal residue" evidence="1">
    <location>
        <position position="155"/>
    </location>
</feature>
<dbReference type="AlphaFoldDB" id="X6LCB7"/>
<dbReference type="EMBL" id="ASPP01045824">
    <property type="protein sequence ID" value="ETN98776.1"/>
    <property type="molecule type" value="Genomic_DNA"/>
</dbReference>
<proteinExistence type="predicted"/>
<name>X6LCB7_RETFI</name>
<gene>
    <name evidence="1" type="ORF">RFI_38711</name>
</gene>
<reference evidence="1 2" key="1">
    <citation type="journal article" date="2013" name="Curr. Biol.">
        <title>The Genome of the Foraminiferan Reticulomyxa filosa.</title>
        <authorList>
            <person name="Glockner G."/>
            <person name="Hulsmann N."/>
            <person name="Schleicher M."/>
            <person name="Noegel A.A."/>
            <person name="Eichinger L."/>
            <person name="Gallinger C."/>
            <person name="Pawlowski J."/>
            <person name="Sierra R."/>
            <person name="Euteneuer U."/>
            <person name="Pillet L."/>
            <person name="Moustafa A."/>
            <person name="Platzer M."/>
            <person name="Groth M."/>
            <person name="Szafranski K."/>
            <person name="Schliwa M."/>
        </authorList>
    </citation>
    <scope>NUCLEOTIDE SEQUENCE [LARGE SCALE GENOMIC DNA]</scope>
</reference>
<evidence type="ECO:0000313" key="2">
    <source>
        <dbReference type="Proteomes" id="UP000023152"/>
    </source>
</evidence>
<dbReference type="Proteomes" id="UP000023152">
    <property type="component" value="Unassembled WGS sequence"/>
</dbReference>
<accession>X6LCB7</accession>
<protein>
    <submittedName>
        <fullName evidence="1">Uncharacterized protein</fullName>
    </submittedName>
</protein>